<evidence type="ECO:0000313" key="3">
    <source>
        <dbReference type="Proteomes" id="UP000505355"/>
    </source>
</evidence>
<gene>
    <name evidence="2" type="ORF">HQ865_03090</name>
</gene>
<sequence length="128" mass="13676">MKTTIKTAIIFSAFALLSTGAFAANNMKTDTTANDVSATVSYYDDTFGIDVNIDKATEGDKVVTIYDAAGEVILTDKFEAESASIKKSYLMTGIAEGSYTIEVKTGTEVVKHSIQLSAEEDDATSFAF</sequence>
<evidence type="ECO:0000256" key="1">
    <source>
        <dbReference type="SAM" id="SignalP"/>
    </source>
</evidence>
<evidence type="ECO:0008006" key="4">
    <source>
        <dbReference type="Google" id="ProtNLM"/>
    </source>
</evidence>
<organism evidence="2 3">
    <name type="scientific">Mucilaginibacter mali</name>
    <dbReference type="NCBI Taxonomy" id="2740462"/>
    <lineage>
        <taxon>Bacteria</taxon>
        <taxon>Pseudomonadati</taxon>
        <taxon>Bacteroidota</taxon>
        <taxon>Sphingobacteriia</taxon>
        <taxon>Sphingobacteriales</taxon>
        <taxon>Sphingobacteriaceae</taxon>
        <taxon>Mucilaginibacter</taxon>
    </lineage>
</organism>
<dbReference type="AlphaFoldDB" id="A0A7D4Q6Q9"/>
<accession>A0A7D4Q6Q9</accession>
<dbReference type="Proteomes" id="UP000505355">
    <property type="component" value="Chromosome"/>
</dbReference>
<reference evidence="2 3" key="1">
    <citation type="submission" date="2020-05" db="EMBL/GenBank/DDBJ databases">
        <title>Mucilaginibacter mali sp. nov.</title>
        <authorList>
            <person name="Kim H.S."/>
            <person name="Lee K.C."/>
            <person name="Suh M.K."/>
            <person name="Kim J.-S."/>
            <person name="Han K.-I."/>
            <person name="Eom M.K."/>
            <person name="Shin Y.K."/>
            <person name="Lee J.-S."/>
        </authorList>
    </citation>
    <scope>NUCLEOTIDE SEQUENCE [LARGE SCALE GENOMIC DNA]</scope>
    <source>
        <strain evidence="2 3">G2-14</strain>
    </source>
</reference>
<feature type="chain" id="PRO_5028859258" description="Secreted protein (Por secretion system target)" evidence="1">
    <location>
        <begin position="24"/>
        <end position="128"/>
    </location>
</feature>
<keyword evidence="1" id="KW-0732">Signal</keyword>
<protein>
    <recommendedName>
        <fullName evidence="4">Secreted protein (Por secretion system target)</fullName>
    </recommendedName>
</protein>
<dbReference type="EMBL" id="CP054139">
    <property type="protein sequence ID" value="QKJ28785.1"/>
    <property type="molecule type" value="Genomic_DNA"/>
</dbReference>
<proteinExistence type="predicted"/>
<evidence type="ECO:0000313" key="2">
    <source>
        <dbReference type="EMBL" id="QKJ28785.1"/>
    </source>
</evidence>
<keyword evidence="3" id="KW-1185">Reference proteome</keyword>
<dbReference type="KEGG" id="mmab:HQ865_03090"/>
<name>A0A7D4Q6Q9_9SPHI</name>
<feature type="signal peptide" evidence="1">
    <location>
        <begin position="1"/>
        <end position="23"/>
    </location>
</feature>
<dbReference type="RefSeq" id="WP_173413484.1">
    <property type="nucleotide sequence ID" value="NZ_CP054139.1"/>
</dbReference>